<accession>A0A078GJL3</accession>
<dbReference type="EMBL" id="LK032164">
    <property type="protein sequence ID" value="CDY24793.1"/>
    <property type="molecule type" value="Genomic_DNA"/>
</dbReference>
<proteinExistence type="predicted"/>
<dbReference type="InterPro" id="IPR025886">
    <property type="entry name" value="PP2-like"/>
</dbReference>
<protein>
    <submittedName>
        <fullName evidence="1">BnaA08g15170D protein</fullName>
    </submittedName>
</protein>
<dbReference type="Pfam" id="PF14299">
    <property type="entry name" value="PP2"/>
    <property type="match status" value="1"/>
</dbReference>
<dbReference type="Proteomes" id="UP000028999">
    <property type="component" value="Unassembled WGS sequence"/>
</dbReference>
<sequence>MLSARELDITWGNNRNYWRWISIPEARFKEVPVLISVCWFNICAFTNSRLLSPGTRYSAYIVFQTNDGFYGFIYFDGGPSDGRREGEIRDVKKPEWREDGWMEVELGEFFNEDSCDEIKLRLKEIEYLNWKSGLIIQGVEFRPQR</sequence>
<dbReference type="OMA" id="FNICAFT"/>
<organism evidence="1 2">
    <name type="scientific">Brassica napus</name>
    <name type="common">Rape</name>
    <dbReference type="NCBI Taxonomy" id="3708"/>
    <lineage>
        <taxon>Eukaryota</taxon>
        <taxon>Viridiplantae</taxon>
        <taxon>Streptophyta</taxon>
        <taxon>Embryophyta</taxon>
        <taxon>Tracheophyta</taxon>
        <taxon>Spermatophyta</taxon>
        <taxon>Magnoliopsida</taxon>
        <taxon>eudicotyledons</taxon>
        <taxon>Gunneridae</taxon>
        <taxon>Pentapetalae</taxon>
        <taxon>rosids</taxon>
        <taxon>malvids</taxon>
        <taxon>Brassicales</taxon>
        <taxon>Brassicaceae</taxon>
        <taxon>Brassiceae</taxon>
        <taxon>Brassica</taxon>
    </lineage>
</organism>
<dbReference type="PANTHER" id="PTHR32278">
    <property type="entry name" value="F-BOX DOMAIN-CONTAINING PROTEIN"/>
    <property type="match status" value="1"/>
</dbReference>
<evidence type="ECO:0000313" key="2">
    <source>
        <dbReference type="Proteomes" id="UP000028999"/>
    </source>
</evidence>
<dbReference type="STRING" id="3708.A0A078GJL3"/>
<evidence type="ECO:0000313" key="1">
    <source>
        <dbReference type="EMBL" id="CDY24793.1"/>
    </source>
</evidence>
<keyword evidence="2" id="KW-1185">Reference proteome</keyword>
<dbReference type="PaxDb" id="3708-A0A078GJL3"/>
<dbReference type="Gramene" id="CDY24793">
    <property type="protein sequence ID" value="CDY24793"/>
    <property type="gene ID" value="GSBRNA2T00027248001"/>
</dbReference>
<dbReference type="PANTHER" id="PTHR32278:SF57">
    <property type="entry name" value="F-BOX PROTEIN PP2-B2-RELATED"/>
    <property type="match status" value="1"/>
</dbReference>
<reference evidence="1 2" key="1">
    <citation type="journal article" date="2014" name="Science">
        <title>Plant genetics. Early allopolyploid evolution in the post-Neolithic Brassica napus oilseed genome.</title>
        <authorList>
            <person name="Chalhoub B."/>
            <person name="Denoeud F."/>
            <person name="Liu S."/>
            <person name="Parkin I.A."/>
            <person name="Tang H."/>
            <person name="Wang X."/>
            <person name="Chiquet J."/>
            <person name="Belcram H."/>
            <person name="Tong C."/>
            <person name="Samans B."/>
            <person name="Correa M."/>
            <person name="Da Silva C."/>
            <person name="Just J."/>
            <person name="Falentin C."/>
            <person name="Koh C.S."/>
            <person name="Le Clainche I."/>
            <person name="Bernard M."/>
            <person name="Bento P."/>
            <person name="Noel B."/>
            <person name="Labadie K."/>
            <person name="Alberti A."/>
            <person name="Charles M."/>
            <person name="Arnaud D."/>
            <person name="Guo H."/>
            <person name="Daviaud C."/>
            <person name="Alamery S."/>
            <person name="Jabbari K."/>
            <person name="Zhao M."/>
            <person name="Edger P.P."/>
            <person name="Chelaifa H."/>
            <person name="Tack D."/>
            <person name="Lassalle G."/>
            <person name="Mestiri I."/>
            <person name="Schnel N."/>
            <person name="Le Paslier M.C."/>
            <person name="Fan G."/>
            <person name="Renault V."/>
            <person name="Bayer P.E."/>
            <person name="Golicz A.A."/>
            <person name="Manoli S."/>
            <person name="Lee T.H."/>
            <person name="Thi V.H."/>
            <person name="Chalabi S."/>
            <person name="Hu Q."/>
            <person name="Fan C."/>
            <person name="Tollenaere R."/>
            <person name="Lu Y."/>
            <person name="Battail C."/>
            <person name="Shen J."/>
            <person name="Sidebottom C.H."/>
            <person name="Wang X."/>
            <person name="Canaguier A."/>
            <person name="Chauveau A."/>
            <person name="Berard A."/>
            <person name="Deniot G."/>
            <person name="Guan M."/>
            <person name="Liu Z."/>
            <person name="Sun F."/>
            <person name="Lim Y.P."/>
            <person name="Lyons E."/>
            <person name="Town C.D."/>
            <person name="Bancroft I."/>
            <person name="Wang X."/>
            <person name="Meng J."/>
            <person name="Ma J."/>
            <person name="Pires J.C."/>
            <person name="King G.J."/>
            <person name="Brunel D."/>
            <person name="Delourme R."/>
            <person name="Renard M."/>
            <person name="Aury J.M."/>
            <person name="Adams K.L."/>
            <person name="Batley J."/>
            <person name="Snowdon R.J."/>
            <person name="Tost J."/>
            <person name="Edwards D."/>
            <person name="Zhou Y."/>
            <person name="Hua W."/>
            <person name="Sharpe A.G."/>
            <person name="Paterson A.H."/>
            <person name="Guan C."/>
            <person name="Wincker P."/>
        </authorList>
    </citation>
    <scope>NUCLEOTIDE SEQUENCE [LARGE SCALE GENOMIC DNA]</scope>
    <source>
        <strain evidence="2">cv. Darmor-bzh</strain>
    </source>
</reference>
<gene>
    <name evidence="1" type="primary">BnaA08g15170D</name>
    <name evidence="1" type="ORF">GSBRNA2T00027248001</name>
</gene>
<name>A0A078GJL3_BRANA</name>
<dbReference type="AlphaFoldDB" id="A0A078GJL3"/>